<organism evidence="2">
    <name type="scientific">marine sediment metagenome</name>
    <dbReference type="NCBI Taxonomy" id="412755"/>
    <lineage>
        <taxon>unclassified sequences</taxon>
        <taxon>metagenomes</taxon>
        <taxon>ecological metagenomes</taxon>
    </lineage>
</organism>
<comment type="caution">
    <text evidence="2">The sequence shown here is derived from an EMBL/GenBank/DDBJ whole genome shotgun (WGS) entry which is preliminary data.</text>
</comment>
<proteinExistence type="predicted"/>
<name>X0ZLY4_9ZZZZ</name>
<dbReference type="InterPro" id="IPR025375">
    <property type="entry name" value="DUF4365"/>
</dbReference>
<reference evidence="2" key="1">
    <citation type="journal article" date="2014" name="Front. Microbiol.">
        <title>High frequency of phylogenetically diverse reductive dehalogenase-homologous genes in deep subseafloor sedimentary metagenomes.</title>
        <authorList>
            <person name="Kawai M."/>
            <person name="Futagami T."/>
            <person name="Toyoda A."/>
            <person name="Takaki Y."/>
            <person name="Nishi S."/>
            <person name="Hori S."/>
            <person name="Arai W."/>
            <person name="Tsubouchi T."/>
            <person name="Morono Y."/>
            <person name="Uchiyama I."/>
            <person name="Ito T."/>
            <person name="Fujiyama A."/>
            <person name="Inagaki F."/>
            <person name="Takami H."/>
        </authorList>
    </citation>
    <scope>NUCLEOTIDE SEQUENCE</scope>
    <source>
        <strain evidence="2">Expedition CK06-06</strain>
    </source>
</reference>
<evidence type="ECO:0000259" key="1">
    <source>
        <dbReference type="Pfam" id="PF14280"/>
    </source>
</evidence>
<feature type="non-terminal residue" evidence="2">
    <location>
        <position position="1"/>
    </location>
</feature>
<accession>X0ZLY4</accession>
<protein>
    <recommendedName>
        <fullName evidence="1">DUF4365 domain-containing protein</fullName>
    </recommendedName>
</protein>
<gene>
    <name evidence="2" type="ORF">S01H4_20098</name>
</gene>
<dbReference type="AlphaFoldDB" id="X0ZLY4"/>
<sequence length="195" mass="22915">FILYSGKKDIGCVHCDARISLYDLIEKKFNEDKFLRRVQELDARAGINLDNESKEIILVGHMQTISGGAGQIYRGYTRSDHGIDGEIEFKDDQGKASGKKVYLQLKSGDSYIFERKRDEKEIFTVKNNRHINYWQNQVCEVYLVHRRSDGIIRWMNVSKYLRKRKDKKSMQIEFEGEPFTVYTLLKLRDEYLGSK</sequence>
<dbReference type="Pfam" id="PF14280">
    <property type="entry name" value="DUF4365"/>
    <property type="match status" value="1"/>
</dbReference>
<dbReference type="EMBL" id="BART01009010">
    <property type="protein sequence ID" value="GAG61393.1"/>
    <property type="molecule type" value="Genomic_DNA"/>
</dbReference>
<feature type="domain" description="DUF4365" evidence="1">
    <location>
        <begin position="70"/>
        <end position="177"/>
    </location>
</feature>
<evidence type="ECO:0000313" key="2">
    <source>
        <dbReference type="EMBL" id="GAG61393.1"/>
    </source>
</evidence>